<feature type="region of interest" description="Disordered" evidence="1">
    <location>
        <begin position="330"/>
        <end position="365"/>
    </location>
</feature>
<dbReference type="AlphaFoldDB" id="A0A4C1VJK8"/>
<feature type="compositionally biased region" description="Basic and acidic residues" evidence="1">
    <location>
        <begin position="195"/>
        <end position="209"/>
    </location>
</feature>
<feature type="compositionally biased region" description="Low complexity" evidence="1">
    <location>
        <begin position="683"/>
        <end position="692"/>
    </location>
</feature>
<feature type="compositionally biased region" description="Basic and acidic residues" evidence="1">
    <location>
        <begin position="941"/>
        <end position="962"/>
    </location>
</feature>
<feature type="compositionally biased region" description="Basic and acidic residues" evidence="1">
    <location>
        <begin position="780"/>
        <end position="791"/>
    </location>
</feature>
<evidence type="ECO:0000313" key="2">
    <source>
        <dbReference type="EMBL" id="GBP38104.1"/>
    </source>
</evidence>
<sequence length="1097" mass="121768">MEKSARVVLENLGQIKLMAYLKQPKSTRFHETTDRMLIEQEAHAKIVLCGNLWHIPTFLGNRHGAVRVGGRVAAMGQAGSQPAAAPRRPAPHEPLRRAPKVLPSLSASPRLRSTDNGAILQSGGTISGRRPHPAHPAPSSNESDRTDYQHQGVFRSRSAGAGAGAELRARERDPLHRSHTNLDLRSDSSSLNKRFGSEPDLRNDEEQPKSKCNNKHFRKKYRAPPPPADEVRDESSPDSSNGNARTEPPKKLRLFKTRTETKKMIGQSSEPNYPERGAHLMEYKSLDYSVGNNDAFERRYRSPYKMKEQNFKYPDSKSMLQSNFSLKREENVLQDSRKPDNRNSRISKIGGCKAKMSKSNESNDTCKTPLFNRDFRNSERFKRENSDIAIMRREKSFDATLIANEREADMAKNLHANRMKAISEQLKDSKLSPLTQNDKPFRKSLPSLLTKTNEEKDEFQTELKKATSRFRNELSNKKLVSENKPSQNDSKNANNHIKANPTKNVPLNKVKESSLKTNNLSTTKQQSSIPKLIGHSKKLERLNEPNLKKQQISNNKINCAIEQNNAINNQDNRNFADRGQASGKESTPEHSPTRYKEGQSAQENLQIAPSKQFYFGMIESKQTNLKENLKDFPGLGSPIIEEISNFHLIEKKLLSYQDDDAEFNKFNEELDKQNQNTKTKNISSESALSSDGSEGEGSGSEDSLGIALRLRPTIPKKQPSVPRFSPAAAWRQLAHFDAHLTAETQPLAVETKVCGEPAAESSPRSEQSGDKSGDSGISGDHAHSDPRLDSPARQHLNLVNGIDADHAAGGNETWTPQQDLGDSSSDGAGALGVETAVQMRPDGLVTYSARGQPFSLSLPREPQEKVNGADLDMGKPLQQGFNSLQKLKKSVSGALGAALGARRFDLEHEPMLPEAEQNWFLTKSAPTSLSNPLLLQHRTKGSNEKDIKEENSPPPFEKDDAEVWRRSEDSGAGAGASYLSWGGHVMYLPPAPRAPEQPLSLIGPFEKPIRSKSSGELEVAARAARARAGAHGLAGEMRERDRSASPGVRRALPARVEPYNTIAIDLFDLVMYETITLKASQPINSDKLRRLLKEETC</sequence>
<feature type="region of interest" description="Disordered" evidence="1">
    <location>
        <begin position="467"/>
        <end position="550"/>
    </location>
</feature>
<feature type="region of interest" description="Disordered" evidence="1">
    <location>
        <begin position="804"/>
        <end position="829"/>
    </location>
</feature>
<dbReference type="Proteomes" id="UP000299102">
    <property type="component" value="Unassembled WGS sequence"/>
</dbReference>
<keyword evidence="3" id="KW-1185">Reference proteome</keyword>
<accession>A0A4C1VJK8</accession>
<feature type="region of interest" description="Disordered" evidence="1">
    <location>
        <begin position="77"/>
        <end position="256"/>
    </location>
</feature>
<feature type="compositionally biased region" description="Basic and acidic residues" evidence="1">
    <location>
        <begin position="586"/>
        <end position="597"/>
    </location>
</feature>
<feature type="compositionally biased region" description="Basic and acidic residues" evidence="1">
    <location>
        <begin position="330"/>
        <end position="343"/>
    </location>
</feature>
<evidence type="ECO:0000313" key="3">
    <source>
        <dbReference type="Proteomes" id="UP000299102"/>
    </source>
</evidence>
<feature type="compositionally biased region" description="Low complexity" evidence="1">
    <location>
        <begin position="155"/>
        <end position="166"/>
    </location>
</feature>
<dbReference type="EMBL" id="BGZK01000344">
    <property type="protein sequence ID" value="GBP38104.1"/>
    <property type="molecule type" value="Genomic_DNA"/>
</dbReference>
<feature type="region of interest" description="Disordered" evidence="1">
    <location>
        <begin position="668"/>
        <end position="703"/>
    </location>
</feature>
<dbReference type="OrthoDB" id="5917823at2759"/>
<feature type="compositionally biased region" description="Low complexity" evidence="1">
    <location>
        <begin position="564"/>
        <end position="573"/>
    </location>
</feature>
<feature type="compositionally biased region" description="Polar residues" evidence="1">
    <location>
        <begin position="483"/>
        <end position="505"/>
    </location>
</feature>
<reference evidence="2 3" key="1">
    <citation type="journal article" date="2019" name="Commun. Biol.">
        <title>The bagworm genome reveals a unique fibroin gene that provides high tensile strength.</title>
        <authorList>
            <person name="Kono N."/>
            <person name="Nakamura H."/>
            <person name="Ohtoshi R."/>
            <person name="Tomita M."/>
            <person name="Numata K."/>
            <person name="Arakawa K."/>
        </authorList>
    </citation>
    <scope>NUCLEOTIDE SEQUENCE [LARGE SCALE GENOMIC DNA]</scope>
</reference>
<gene>
    <name evidence="2" type="ORF">EVAR_80385_1</name>
</gene>
<feature type="compositionally biased region" description="Basic residues" evidence="1">
    <location>
        <begin position="212"/>
        <end position="222"/>
    </location>
</feature>
<feature type="compositionally biased region" description="Polar residues" evidence="1">
    <location>
        <begin position="673"/>
        <end position="682"/>
    </location>
</feature>
<feature type="region of interest" description="Disordered" evidence="1">
    <location>
        <begin position="939"/>
        <end position="962"/>
    </location>
</feature>
<feature type="compositionally biased region" description="Basic and acidic residues" evidence="1">
    <location>
        <begin position="537"/>
        <end position="547"/>
    </location>
</feature>
<feature type="compositionally biased region" description="Low complexity" evidence="1">
    <location>
        <begin position="102"/>
        <end position="111"/>
    </location>
</feature>
<proteinExistence type="predicted"/>
<feature type="compositionally biased region" description="Low complexity" evidence="1">
    <location>
        <begin position="819"/>
        <end position="829"/>
    </location>
</feature>
<evidence type="ECO:0000256" key="1">
    <source>
        <dbReference type="SAM" id="MobiDB-lite"/>
    </source>
</evidence>
<comment type="caution">
    <text evidence="2">The sequence shown here is derived from an EMBL/GenBank/DDBJ whole genome shotgun (WGS) entry which is preliminary data.</text>
</comment>
<feature type="compositionally biased region" description="Basic and acidic residues" evidence="1">
    <location>
        <begin position="167"/>
        <end position="186"/>
    </location>
</feature>
<feature type="region of interest" description="Disordered" evidence="1">
    <location>
        <begin position="754"/>
        <end position="791"/>
    </location>
</feature>
<feature type="region of interest" description="Disordered" evidence="1">
    <location>
        <begin position="564"/>
        <end position="603"/>
    </location>
</feature>
<feature type="compositionally biased region" description="Polar residues" evidence="1">
    <location>
        <begin position="515"/>
        <end position="529"/>
    </location>
</feature>
<organism evidence="2 3">
    <name type="scientific">Eumeta variegata</name>
    <name type="common">Bagworm moth</name>
    <name type="synonym">Eumeta japonica</name>
    <dbReference type="NCBI Taxonomy" id="151549"/>
    <lineage>
        <taxon>Eukaryota</taxon>
        <taxon>Metazoa</taxon>
        <taxon>Ecdysozoa</taxon>
        <taxon>Arthropoda</taxon>
        <taxon>Hexapoda</taxon>
        <taxon>Insecta</taxon>
        <taxon>Pterygota</taxon>
        <taxon>Neoptera</taxon>
        <taxon>Endopterygota</taxon>
        <taxon>Lepidoptera</taxon>
        <taxon>Glossata</taxon>
        <taxon>Ditrysia</taxon>
        <taxon>Tineoidea</taxon>
        <taxon>Psychidae</taxon>
        <taxon>Oiketicinae</taxon>
        <taxon>Eumeta</taxon>
    </lineage>
</organism>
<protein>
    <submittedName>
        <fullName evidence="2">Uncharacterized protein</fullName>
    </submittedName>
</protein>
<dbReference type="STRING" id="151549.A0A4C1VJK8"/>
<feature type="compositionally biased region" description="Basic and acidic residues" evidence="1">
    <location>
        <begin position="467"/>
        <end position="481"/>
    </location>
</feature>
<name>A0A4C1VJK8_EUMVA</name>